<name>A0A1E1L3V1_9HELO</name>
<protein>
    <submittedName>
        <fullName evidence="2">Uncharacterized protein</fullName>
    </submittedName>
</protein>
<feature type="compositionally biased region" description="Basic and acidic residues" evidence="1">
    <location>
        <begin position="44"/>
        <end position="55"/>
    </location>
</feature>
<sequence length="146" mass="16335">MGWITDLHDLARPELKEGLRVFLDLGQRAARDAREENAGGLENGRGEALEEEQRHPTVSSTSLYLLKKKAAPHFKNIWTSSPSSRTDTSSQSIEDEVLNMLLPGTARDKCGTWTMECRKTDILKEIEEDGEWGVRGYLGCGKLSED</sequence>
<dbReference type="EMBL" id="FJUX01000074">
    <property type="protein sequence ID" value="CZT05179.1"/>
    <property type="molecule type" value="Genomic_DNA"/>
</dbReference>
<organism evidence="2 3">
    <name type="scientific">Rhynchosporium agropyri</name>
    <dbReference type="NCBI Taxonomy" id="914238"/>
    <lineage>
        <taxon>Eukaryota</taxon>
        <taxon>Fungi</taxon>
        <taxon>Dikarya</taxon>
        <taxon>Ascomycota</taxon>
        <taxon>Pezizomycotina</taxon>
        <taxon>Leotiomycetes</taxon>
        <taxon>Helotiales</taxon>
        <taxon>Ploettnerulaceae</taxon>
        <taxon>Rhynchosporium</taxon>
    </lineage>
</organism>
<keyword evidence="3" id="KW-1185">Reference proteome</keyword>
<reference evidence="3" key="1">
    <citation type="submission" date="2016-03" db="EMBL/GenBank/DDBJ databases">
        <authorList>
            <person name="Guldener U."/>
        </authorList>
    </citation>
    <scope>NUCLEOTIDE SEQUENCE [LARGE SCALE GENOMIC DNA]</scope>
    <source>
        <strain evidence="3">04CH-RAC-A.6.1</strain>
    </source>
</reference>
<accession>A0A1E1L3V1</accession>
<evidence type="ECO:0000313" key="2">
    <source>
        <dbReference type="EMBL" id="CZT05179.1"/>
    </source>
</evidence>
<feature type="region of interest" description="Disordered" evidence="1">
    <location>
        <begin position="32"/>
        <end position="56"/>
    </location>
</feature>
<evidence type="ECO:0000256" key="1">
    <source>
        <dbReference type="SAM" id="MobiDB-lite"/>
    </source>
</evidence>
<gene>
    <name evidence="2" type="ORF">RAG0_11384</name>
</gene>
<dbReference type="AlphaFoldDB" id="A0A1E1L3V1"/>
<evidence type="ECO:0000313" key="3">
    <source>
        <dbReference type="Proteomes" id="UP000178912"/>
    </source>
</evidence>
<dbReference type="Proteomes" id="UP000178912">
    <property type="component" value="Unassembled WGS sequence"/>
</dbReference>
<proteinExistence type="predicted"/>